<evidence type="ECO:0000313" key="2">
    <source>
        <dbReference type="EMBL" id="CAI9299449.1"/>
    </source>
</evidence>
<feature type="transmembrane region" description="Helical" evidence="1">
    <location>
        <begin position="172"/>
        <end position="188"/>
    </location>
</feature>
<protein>
    <submittedName>
        <fullName evidence="2">Uncharacterized protein</fullName>
    </submittedName>
</protein>
<sequence>MASSSSVSNSSAYRSAKQVRRRCDCDEPVGRWTSWKPKNPGRRFLGCPNYKVSVFESLIVRFLSSWKPKNLISVKCEVFIFKSLKFPLNTIQFLHRAKCHPMQDKEKDCKFFEWIDPPLPNNWYKQMIYDFHNQRIYGVNDEEFEDFMNEDVEEVVQQIPLQVEGGMVVKGWKIWCLVGLIAIVWLMFM</sequence>
<dbReference type="PANTHER" id="PTHR33248">
    <property type="entry name" value="ZINC ION-BINDING PROTEIN"/>
    <property type="match status" value="1"/>
</dbReference>
<evidence type="ECO:0000256" key="1">
    <source>
        <dbReference type="SAM" id="Phobius"/>
    </source>
</evidence>
<dbReference type="EMBL" id="OX465084">
    <property type="protein sequence ID" value="CAI9299449.1"/>
    <property type="molecule type" value="Genomic_DNA"/>
</dbReference>
<proteinExistence type="predicted"/>
<accession>A0AA35ZW81</accession>
<keyword evidence="3" id="KW-1185">Reference proteome</keyword>
<evidence type="ECO:0000313" key="3">
    <source>
        <dbReference type="Proteomes" id="UP001177003"/>
    </source>
</evidence>
<dbReference type="Proteomes" id="UP001177003">
    <property type="component" value="Chromosome 8"/>
</dbReference>
<keyword evidence="1" id="KW-0472">Membrane</keyword>
<keyword evidence="1" id="KW-1133">Transmembrane helix</keyword>
<keyword evidence="1" id="KW-0812">Transmembrane</keyword>
<gene>
    <name evidence="2" type="ORF">LSALG_LOCUS38160</name>
</gene>
<organism evidence="2 3">
    <name type="scientific">Lactuca saligna</name>
    <name type="common">Willowleaf lettuce</name>
    <dbReference type="NCBI Taxonomy" id="75948"/>
    <lineage>
        <taxon>Eukaryota</taxon>
        <taxon>Viridiplantae</taxon>
        <taxon>Streptophyta</taxon>
        <taxon>Embryophyta</taxon>
        <taxon>Tracheophyta</taxon>
        <taxon>Spermatophyta</taxon>
        <taxon>Magnoliopsida</taxon>
        <taxon>eudicotyledons</taxon>
        <taxon>Gunneridae</taxon>
        <taxon>Pentapetalae</taxon>
        <taxon>asterids</taxon>
        <taxon>campanulids</taxon>
        <taxon>Asterales</taxon>
        <taxon>Asteraceae</taxon>
        <taxon>Cichorioideae</taxon>
        <taxon>Cichorieae</taxon>
        <taxon>Lactucinae</taxon>
        <taxon>Lactuca</taxon>
    </lineage>
</organism>
<name>A0AA35ZW81_LACSI</name>
<reference evidence="2" key="1">
    <citation type="submission" date="2023-04" db="EMBL/GenBank/DDBJ databases">
        <authorList>
            <person name="Vijverberg K."/>
            <person name="Xiong W."/>
            <person name="Schranz E."/>
        </authorList>
    </citation>
    <scope>NUCLEOTIDE SEQUENCE</scope>
</reference>
<dbReference type="AlphaFoldDB" id="A0AA35ZW81"/>